<gene>
    <name evidence="1" type="ORF">ACFOHL_15720</name>
</gene>
<dbReference type="Proteomes" id="UP001595478">
    <property type="component" value="Unassembled WGS sequence"/>
</dbReference>
<proteinExistence type="predicted"/>
<reference evidence="2" key="1">
    <citation type="journal article" date="2019" name="Int. J. Syst. Evol. Microbiol.">
        <title>The Global Catalogue of Microorganisms (GCM) 10K type strain sequencing project: providing services to taxonomists for standard genome sequencing and annotation.</title>
        <authorList>
            <consortium name="The Broad Institute Genomics Platform"/>
            <consortium name="The Broad Institute Genome Sequencing Center for Infectious Disease"/>
            <person name="Wu L."/>
            <person name="Ma J."/>
        </authorList>
    </citation>
    <scope>NUCLEOTIDE SEQUENCE [LARGE SCALE GENOMIC DNA]</scope>
    <source>
        <strain evidence="2">KCTC 52473</strain>
    </source>
</reference>
<keyword evidence="2" id="KW-1185">Reference proteome</keyword>
<evidence type="ECO:0000313" key="2">
    <source>
        <dbReference type="Proteomes" id="UP001595478"/>
    </source>
</evidence>
<protein>
    <recommendedName>
        <fullName evidence="3">Addiction module component</fullName>
    </recommendedName>
</protein>
<sequence>MNEKTNEMTTMNVAKSEVQHILNNMPDECDIEDLHYRLYVLEKIKRGQAAVENGETLTQDEVRSRIAQKWQK</sequence>
<comment type="caution">
    <text evidence="1">The sequence shown here is derived from an EMBL/GenBank/DDBJ whole genome shotgun (WGS) entry which is preliminary data.</text>
</comment>
<name>A0ABV7FWH5_9ALTE</name>
<dbReference type="RefSeq" id="WP_376921192.1">
    <property type="nucleotide sequence ID" value="NZ_JBHRSW010000047.1"/>
</dbReference>
<evidence type="ECO:0000313" key="1">
    <source>
        <dbReference type="EMBL" id="MFC3123070.1"/>
    </source>
</evidence>
<accession>A0ABV7FWH5</accession>
<organism evidence="1 2">
    <name type="scientific">Agaribacter flavus</name>
    <dbReference type="NCBI Taxonomy" id="1902781"/>
    <lineage>
        <taxon>Bacteria</taxon>
        <taxon>Pseudomonadati</taxon>
        <taxon>Pseudomonadota</taxon>
        <taxon>Gammaproteobacteria</taxon>
        <taxon>Alteromonadales</taxon>
        <taxon>Alteromonadaceae</taxon>
        <taxon>Agaribacter</taxon>
    </lineage>
</organism>
<evidence type="ECO:0008006" key="3">
    <source>
        <dbReference type="Google" id="ProtNLM"/>
    </source>
</evidence>
<dbReference type="EMBL" id="JBHRSW010000047">
    <property type="protein sequence ID" value="MFC3123070.1"/>
    <property type="molecule type" value="Genomic_DNA"/>
</dbReference>